<evidence type="ECO:0000259" key="6">
    <source>
        <dbReference type="Pfam" id="PF00892"/>
    </source>
</evidence>
<sequence length="336" mass="36649">MEEGNGRVPAIKRLKTSIFDHRGLFAAFVASLCFAGQSVCVKLLKDSLPVIEVVCLRFLLQGFFSVMVSFFSETTIISTNSMKETLLLFSRGIFGTVAIGLIYFAVYNMSAGMVNAIVFGAPVFVGIFAWIILRERLYICDVCLMVINILGIFLIAQPPFLFPTETLDTDKKMELFAVAAAVIAMLLSALTSIFIRLLGFMGTNAVKIVLYYSLCGTVLPALAGCIMQDWVLPPCGQVRFTLVLIGLLNFLAQSLISFALAASKQSYFVSVINSSQVPFTIFLELIILGVAPGLISGAGMVVVLLSVLGVVVREMMFVRKKKEEAHETDAPVEEDC</sequence>
<feature type="transmembrane region" description="Helical" evidence="5">
    <location>
        <begin position="267"/>
        <end position="288"/>
    </location>
</feature>
<evidence type="ECO:0000256" key="5">
    <source>
        <dbReference type="SAM" id="Phobius"/>
    </source>
</evidence>
<comment type="subcellular location">
    <subcellularLocation>
        <location evidence="1">Membrane</location>
        <topology evidence="1">Multi-pass membrane protein</topology>
    </subcellularLocation>
</comment>
<evidence type="ECO:0000313" key="8">
    <source>
        <dbReference type="Proteomes" id="UP000230750"/>
    </source>
</evidence>
<dbReference type="AlphaFoldDB" id="A0A2G8JJH1"/>
<dbReference type="InterPro" id="IPR000620">
    <property type="entry name" value="EamA_dom"/>
</dbReference>
<dbReference type="SUPFAM" id="SSF103481">
    <property type="entry name" value="Multidrug resistance efflux transporter EmrE"/>
    <property type="match status" value="1"/>
</dbReference>
<feature type="transmembrane region" description="Helical" evidence="5">
    <location>
        <begin position="138"/>
        <end position="156"/>
    </location>
</feature>
<dbReference type="Proteomes" id="UP000230750">
    <property type="component" value="Unassembled WGS sequence"/>
</dbReference>
<evidence type="ECO:0000256" key="4">
    <source>
        <dbReference type="ARBA" id="ARBA00023136"/>
    </source>
</evidence>
<keyword evidence="4 5" id="KW-0472">Membrane</keyword>
<protein>
    <submittedName>
        <fullName evidence="7">Putative solute carrier family 35 member G1</fullName>
    </submittedName>
</protein>
<reference evidence="7 8" key="1">
    <citation type="journal article" date="2017" name="PLoS Biol.">
        <title>The sea cucumber genome provides insights into morphological evolution and visceral regeneration.</title>
        <authorList>
            <person name="Zhang X."/>
            <person name="Sun L."/>
            <person name="Yuan J."/>
            <person name="Sun Y."/>
            <person name="Gao Y."/>
            <person name="Zhang L."/>
            <person name="Li S."/>
            <person name="Dai H."/>
            <person name="Hamel J.F."/>
            <person name="Liu C."/>
            <person name="Yu Y."/>
            <person name="Liu S."/>
            <person name="Lin W."/>
            <person name="Guo K."/>
            <person name="Jin S."/>
            <person name="Xu P."/>
            <person name="Storey K.B."/>
            <person name="Huan P."/>
            <person name="Zhang T."/>
            <person name="Zhou Y."/>
            <person name="Zhang J."/>
            <person name="Lin C."/>
            <person name="Li X."/>
            <person name="Xing L."/>
            <person name="Huo D."/>
            <person name="Sun M."/>
            <person name="Wang L."/>
            <person name="Mercier A."/>
            <person name="Li F."/>
            <person name="Yang H."/>
            <person name="Xiang J."/>
        </authorList>
    </citation>
    <scope>NUCLEOTIDE SEQUENCE [LARGE SCALE GENOMIC DNA]</scope>
    <source>
        <strain evidence="7">Shaxun</strain>
        <tissue evidence="7">Muscle</tissue>
    </source>
</reference>
<feature type="transmembrane region" description="Helical" evidence="5">
    <location>
        <begin position="85"/>
        <end position="106"/>
    </location>
</feature>
<dbReference type="EMBL" id="MRZV01001798">
    <property type="protein sequence ID" value="PIK35859.1"/>
    <property type="molecule type" value="Genomic_DNA"/>
</dbReference>
<evidence type="ECO:0000256" key="3">
    <source>
        <dbReference type="ARBA" id="ARBA00022989"/>
    </source>
</evidence>
<feature type="transmembrane region" description="Helical" evidence="5">
    <location>
        <begin position="112"/>
        <end position="133"/>
    </location>
</feature>
<evidence type="ECO:0000256" key="2">
    <source>
        <dbReference type="ARBA" id="ARBA00022692"/>
    </source>
</evidence>
<feature type="domain" description="EamA" evidence="6">
    <location>
        <begin position="22"/>
        <end position="156"/>
    </location>
</feature>
<name>A0A2G8JJH1_STIJA</name>
<dbReference type="PANTHER" id="PTHR22911">
    <property type="entry name" value="ACYL-MALONYL CONDENSING ENZYME-RELATED"/>
    <property type="match status" value="1"/>
</dbReference>
<dbReference type="InterPro" id="IPR037185">
    <property type="entry name" value="EmrE-like"/>
</dbReference>
<feature type="transmembrane region" description="Helical" evidence="5">
    <location>
        <begin position="50"/>
        <end position="73"/>
    </location>
</feature>
<organism evidence="7 8">
    <name type="scientific">Stichopus japonicus</name>
    <name type="common">Sea cucumber</name>
    <dbReference type="NCBI Taxonomy" id="307972"/>
    <lineage>
        <taxon>Eukaryota</taxon>
        <taxon>Metazoa</taxon>
        <taxon>Echinodermata</taxon>
        <taxon>Eleutherozoa</taxon>
        <taxon>Echinozoa</taxon>
        <taxon>Holothuroidea</taxon>
        <taxon>Aspidochirotacea</taxon>
        <taxon>Aspidochirotida</taxon>
        <taxon>Stichopodidae</taxon>
        <taxon>Apostichopus</taxon>
    </lineage>
</organism>
<dbReference type="GO" id="GO:0016020">
    <property type="term" value="C:membrane"/>
    <property type="evidence" value="ECO:0007669"/>
    <property type="project" value="UniProtKB-SubCell"/>
</dbReference>
<feature type="transmembrane region" description="Helical" evidence="5">
    <location>
        <begin position="294"/>
        <end position="312"/>
    </location>
</feature>
<feature type="transmembrane region" description="Helical" evidence="5">
    <location>
        <begin position="238"/>
        <end position="260"/>
    </location>
</feature>
<proteinExistence type="predicted"/>
<feature type="transmembrane region" description="Helical" evidence="5">
    <location>
        <begin position="23"/>
        <end position="44"/>
    </location>
</feature>
<accession>A0A2G8JJH1</accession>
<keyword evidence="3 5" id="KW-1133">Transmembrane helix</keyword>
<dbReference type="PANTHER" id="PTHR22911:SF6">
    <property type="entry name" value="SOLUTE CARRIER FAMILY 35 MEMBER G1"/>
    <property type="match status" value="1"/>
</dbReference>
<keyword evidence="2 5" id="KW-0812">Transmembrane</keyword>
<gene>
    <name evidence="7" type="ORF">BSL78_27314</name>
</gene>
<feature type="transmembrane region" description="Helical" evidence="5">
    <location>
        <begin position="176"/>
        <end position="197"/>
    </location>
</feature>
<evidence type="ECO:0000256" key="1">
    <source>
        <dbReference type="ARBA" id="ARBA00004141"/>
    </source>
</evidence>
<keyword evidence="8" id="KW-1185">Reference proteome</keyword>
<dbReference type="Pfam" id="PF00892">
    <property type="entry name" value="EamA"/>
    <property type="match status" value="1"/>
</dbReference>
<comment type="caution">
    <text evidence="7">The sequence shown here is derived from an EMBL/GenBank/DDBJ whole genome shotgun (WGS) entry which is preliminary data.</text>
</comment>
<dbReference type="OrthoDB" id="306876at2759"/>
<evidence type="ECO:0000313" key="7">
    <source>
        <dbReference type="EMBL" id="PIK35859.1"/>
    </source>
</evidence>
<feature type="transmembrane region" description="Helical" evidence="5">
    <location>
        <begin position="209"/>
        <end position="232"/>
    </location>
</feature>